<dbReference type="RefSeq" id="WP_321399436.1">
    <property type="nucleotide sequence ID" value="NZ_CP139487.1"/>
</dbReference>
<keyword evidence="12 14" id="KW-0472">Membrane</keyword>
<feature type="binding site" evidence="14">
    <location>
        <position position="426"/>
    </location>
    <ligand>
        <name>Zn(2+)</name>
        <dbReference type="ChEBI" id="CHEBI:29105"/>
        <note>catalytic</note>
    </ligand>
</feature>
<keyword evidence="18" id="KW-1185">Reference proteome</keyword>
<proteinExistence type="inferred from homology"/>
<evidence type="ECO:0000256" key="10">
    <source>
        <dbReference type="ARBA" id="ARBA00022989"/>
    </source>
</evidence>
<dbReference type="KEGG" id="psti:SOO65_08740"/>
<keyword evidence="8 14" id="KW-0862">Zinc</keyword>
<keyword evidence="4 14" id="KW-0812">Transmembrane</keyword>
<evidence type="ECO:0000256" key="3">
    <source>
        <dbReference type="ARBA" id="ARBA00022670"/>
    </source>
</evidence>
<evidence type="ECO:0000256" key="9">
    <source>
        <dbReference type="ARBA" id="ARBA00022840"/>
    </source>
</evidence>
<evidence type="ECO:0000256" key="6">
    <source>
        <dbReference type="ARBA" id="ARBA00022741"/>
    </source>
</evidence>
<feature type="transmembrane region" description="Helical" evidence="14">
    <location>
        <begin position="12"/>
        <end position="30"/>
    </location>
</feature>
<comment type="subunit">
    <text evidence="14">Homohexamer.</text>
</comment>
<evidence type="ECO:0000256" key="15">
    <source>
        <dbReference type="RuleBase" id="RU003651"/>
    </source>
</evidence>
<evidence type="ECO:0000256" key="8">
    <source>
        <dbReference type="ARBA" id="ARBA00022833"/>
    </source>
</evidence>
<dbReference type="InterPro" id="IPR000642">
    <property type="entry name" value="Peptidase_M41"/>
</dbReference>
<keyword evidence="14" id="KW-1003">Cell membrane</keyword>
<dbReference type="CDD" id="cd19501">
    <property type="entry name" value="RecA-like_FtsH"/>
    <property type="match status" value="1"/>
</dbReference>
<keyword evidence="9 14" id="KW-0067">ATP-binding</keyword>
<dbReference type="PANTHER" id="PTHR43655:SF2">
    <property type="entry name" value="AFG3 LIKE MATRIX AAA PEPTIDASE SUBUNIT 2, ISOFORM A"/>
    <property type="match status" value="1"/>
</dbReference>
<keyword evidence="5 14" id="KW-0479">Metal-binding</keyword>
<evidence type="ECO:0000256" key="14">
    <source>
        <dbReference type="HAMAP-Rule" id="MF_01458"/>
    </source>
</evidence>
<dbReference type="InterPro" id="IPR027417">
    <property type="entry name" value="P-loop_NTPase"/>
</dbReference>
<evidence type="ECO:0000256" key="5">
    <source>
        <dbReference type="ARBA" id="ARBA00022723"/>
    </source>
</evidence>
<dbReference type="PANTHER" id="PTHR43655">
    <property type="entry name" value="ATP-DEPENDENT PROTEASE"/>
    <property type="match status" value="1"/>
</dbReference>
<organism evidence="17 18">
    <name type="scientific">Peredibacter starrii</name>
    <dbReference type="NCBI Taxonomy" id="28202"/>
    <lineage>
        <taxon>Bacteria</taxon>
        <taxon>Pseudomonadati</taxon>
        <taxon>Bdellovibrionota</taxon>
        <taxon>Bacteriovoracia</taxon>
        <taxon>Bacteriovoracales</taxon>
        <taxon>Bacteriovoracaceae</taxon>
        <taxon>Peredibacter</taxon>
    </lineage>
</organism>
<keyword evidence="11 14" id="KW-0482">Metalloprotease</keyword>
<dbReference type="GO" id="GO:0004176">
    <property type="term" value="F:ATP-dependent peptidase activity"/>
    <property type="evidence" value="ECO:0007669"/>
    <property type="project" value="InterPro"/>
</dbReference>
<dbReference type="Pfam" id="PF17862">
    <property type="entry name" value="AAA_lid_3"/>
    <property type="match status" value="1"/>
</dbReference>
<dbReference type="GO" id="GO:0006508">
    <property type="term" value="P:proteolysis"/>
    <property type="evidence" value="ECO:0007669"/>
    <property type="project" value="UniProtKB-KW"/>
</dbReference>
<dbReference type="FunFam" id="1.20.58.760:FF:000001">
    <property type="entry name" value="ATP-dependent zinc metalloprotease FtsH"/>
    <property type="match status" value="1"/>
</dbReference>
<dbReference type="SUPFAM" id="SSF140990">
    <property type="entry name" value="FtsH protease domain-like"/>
    <property type="match status" value="1"/>
</dbReference>
<feature type="domain" description="AAA+ ATPase" evidence="16">
    <location>
        <begin position="192"/>
        <end position="331"/>
    </location>
</feature>
<dbReference type="Gene3D" id="3.30.720.210">
    <property type="match status" value="1"/>
</dbReference>
<keyword evidence="3 14" id="KW-0645">Protease</keyword>
<feature type="binding site" evidence="14">
    <location>
        <position position="422"/>
    </location>
    <ligand>
        <name>Zn(2+)</name>
        <dbReference type="ChEBI" id="CHEBI:29105"/>
        <note>catalytic</note>
    </ligand>
</feature>
<dbReference type="EC" id="3.4.24.-" evidence="14"/>
<dbReference type="InterPro" id="IPR011546">
    <property type="entry name" value="Pept_M41_FtsH_extracell"/>
</dbReference>
<dbReference type="SMART" id="SM00382">
    <property type="entry name" value="AAA"/>
    <property type="match status" value="1"/>
</dbReference>
<dbReference type="Gene3D" id="1.20.58.760">
    <property type="entry name" value="Peptidase M41"/>
    <property type="match status" value="1"/>
</dbReference>
<protein>
    <recommendedName>
        <fullName evidence="14">ATP-dependent zinc metalloprotease FtsH</fullName>
        <ecNumber evidence="14">3.4.24.-</ecNumber>
    </recommendedName>
</protein>
<evidence type="ECO:0000313" key="18">
    <source>
        <dbReference type="Proteomes" id="UP001324634"/>
    </source>
</evidence>
<dbReference type="AlphaFoldDB" id="A0AAX4HV60"/>
<comment type="cofactor">
    <cofactor evidence="14">
        <name>Zn(2+)</name>
        <dbReference type="ChEBI" id="CHEBI:29105"/>
    </cofactor>
    <text evidence="14">Binds 1 zinc ion per subunit.</text>
</comment>
<dbReference type="NCBIfam" id="TIGR01241">
    <property type="entry name" value="FtsH_fam"/>
    <property type="match status" value="1"/>
</dbReference>
<dbReference type="Pfam" id="PF01434">
    <property type="entry name" value="Peptidase_M41"/>
    <property type="match status" value="1"/>
</dbReference>
<keyword evidence="7 14" id="KW-0378">Hydrolase</keyword>
<feature type="transmembrane region" description="Helical" evidence="14">
    <location>
        <begin position="103"/>
        <end position="125"/>
    </location>
</feature>
<dbReference type="GO" id="GO:0005886">
    <property type="term" value="C:plasma membrane"/>
    <property type="evidence" value="ECO:0007669"/>
    <property type="project" value="UniProtKB-SubCell"/>
</dbReference>
<dbReference type="InterPro" id="IPR037219">
    <property type="entry name" value="Peptidase_M41-like"/>
</dbReference>
<dbReference type="GO" id="GO:0016887">
    <property type="term" value="F:ATP hydrolysis activity"/>
    <property type="evidence" value="ECO:0007669"/>
    <property type="project" value="UniProtKB-UniRule"/>
</dbReference>
<feature type="binding site" evidence="14">
    <location>
        <begin position="200"/>
        <end position="207"/>
    </location>
    <ligand>
        <name>ATP</name>
        <dbReference type="ChEBI" id="CHEBI:30616"/>
    </ligand>
</feature>
<dbReference type="SUPFAM" id="SSF52540">
    <property type="entry name" value="P-loop containing nucleoside triphosphate hydrolases"/>
    <property type="match status" value="1"/>
</dbReference>
<evidence type="ECO:0000256" key="12">
    <source>
        <dbReference type="ARBA" id="ARBA00023136"/>
    </source>
</evidence>
<dbReference type="InterPro" id="IPR003960">
    <property type="entry name" value="ATPase_AAA_CS"/>
</dbReference>
<dbReference type="EMBL" id="CP139487">
    <property type="protein sequence ID" value="WPU66834.1"/>
    <property type="molecule type" value="Genomic_DNA"/>
</dbReference>
<dbReference type="GO" id="GO:0008270">
    <property type="term" value="F:zinc ion binding"/>
    <property type="evidence" value="ECO:0007669"/>
    <property type="project" value="UniProtKB-UniRule"/>
</dbReference>
<dbReference type="GO" id="GO:0005524">
    <property type="term" value="F:ATP binding"/>
    <property type="evidence" value="ECO:0007669"/>
    <property type="project" value="UniProtKB-UniRule"/>
</dbReference>
<evidence type="ECO:0000259" key="16">
    <source>
        <dbReference type="SMART" id="SM00382"/>
    </source>
</evidence>
<comment type="similarity">
    <text evidence="13 14">In the central section; belongs to the AAA ATPase family.</text>
</comment>
<dbReference type="Gene3D" id="1.10.8.60">
    <property type="match status" value="1"/>
</dbReference>
<dbReference type="FunFam" id="1.10.8.60:FF:000001">
    <property type="entry name" value="ATP-dependent zinc metalloprotease FtsH"/>
    <property type="match status" value="1"/>
</dbReference>
<evidence type="ECO:0000313" key="17">
    <source>
        <dbReference type="EMBL" id="WPU66834.1"/>
    </source>
</evidence>
<dbReference type="FunFam" id="3.40.50.300:FF:000001">
    <property type="entry name" value="ATP-dependent zinc metalloprotease FtsH"/>
    <property type="match status" value="1"/>
</dbReference>
<dbReference type="GO" id="GO:0030163">
    <property type="term" value="P:protein catabolic process"/>
    <property type="evidence" value="ECO:0007669"/>
    <property type="project" value="UniProtKB-UniRule"/>
</dbReference>
<comment type="subcellular location">
    <subcellularLocation>
        <location evidence="14">Cell membrane</location>
        <topology evidence="14">Multi-pass membrane protein</topology>
        <orientation evidence="14">Cytoplasmic side</orientation>
    </subcellularLocation>
    <subcellularLocation>
        <location evidence="1">Membrane</location>
    </subcellularLocation>
</comment>
<gene>
    <name evidence="14 17" type="primary">ftsH</name>
    <name evidence="17" type="ORF">SOO65_08740</name>
</gene>
<comment type="similarity">
    <text evidence="2 14">In the C-terminal section; belongs to the peptidase M41 family.</text>
</comment>
<evidence type="ECO:0000256" key="11">
    <source>
        <dbReference type="ARBA" id="ARBA00023049"/>
    </source>
</evidence>
<dbReference type="Pfam" id="PF00004">
    <property type="entry name" value="AAA"/>
    <property type="match status" value="1"/>
</dbReference>
<comment type="function">
    <text evidence="14">Acts as a processive, ATP-dependent zinc metallopeptidase for both cytoplasmic and membrane proteins. Plays a role in the quality control of integral membrane proteins.</text>
</comment>
<evidence type="ECO:0000256" key="7">
    <source>
        <dbReference type="ARBA" id="ARBA00022801"/>
    </source>
</evidence>
<dbReference type="HAMAP" id="MF_01458">
    <property type="entry name" value="FtsH"/>
    <property type="match status" value="1"/>
</dbReference>
<evidence type="ECO:0000256" key="2">
    <source>
        <dbReference type="ARBA" id="ARBA00010044"/>
    </source>
</evidence>
<comment type="similarity">
    <text evidence="15">Belongs to the AAA ATPase family.</text>
</comment>
<dbReference type="PROSITE" id="PS00674">
    <property type="entry name" value="AAA"/>
    <property type="match status" value="1"/>
</dbReference>
<evidence type="ECO:0000256" key="1">
    <source>
        <dbReference type="ARBA" id="ARBA00004370"/>
    </source>
</evidence>
<feature type="active site" evidence="14">
    <location>
        <position position="423"/>
    </location>
</feature>
<feature type="binding site" evidence="14">
    <location>
        <position position="499"/>
    </location>
    <ligand>
        <name>Zn(2+)</name>
        <dbReference type="ChEBI" id="CHEBI:29105"/>
        <note>catalytic</note>
    </ligand>
</feature>
<dbReference type="GO" id="GO:0004222">
    <property type="term" value="F:metalloendopeptidase activity"/>
    <property type="evidence" value="ECO:0007669"/>
    <property type="project" value="InterPro"/>
</dbReference>
<dbReference type="Proteomes" id="UP001324634">
    <property type="component" value="Chromosome"/>
</dbReference>
<dbReference type="InterPro" id="IPR041569">
    <property type="entry name" value="AAA_lid_3"/>
</dbReference>
<dbReference type="InterPro" id="IPR050928">
    <property type="entry name" value="ATP-dep_Zn_Metalloprotease"/>
</dbReference>
<dbReference type="Pfam" id="PF06480">
    <property type="entry name" value="FtsH_ext"/>
    <property type="match status" value="1"/>
</dbReference>
<dbReference type="Gene3D" id="3.40.50.300">
    <property type="entry name" value="P-loop containing nucleotide triphosphate hydrolases"/>
    <property type="match status" value="1"/>
</dbReference>
<dbReference type="InterPro" id="IPR005936">
    <property type="entry name" value="FtsH"/>
</dbReference>
<reference evidence="17 18" key="1">
    <citation type="submission" date="2023-11" db="EMBL/GenBank/DDBJ databases">
        <title>Peredibacter starrii A3.12.</title>
        <authorList>
            <person name="Mitchell R.J."/>
        </authorList>
    </citation>
    <scope>NUCLEOTIDE SEQUENCE [LARGE SCALE GENOMIC DNA]</scope>
    <source>
        <strain evidence="17 18">A3.12</strain>
    </source>
</reference>
<evidence type="ECO:0000256" key="13">
    <source>
        <dbReference type="ARBA" id="ARBA00061570"/>
    </source>
</evidence>
<accession>A0AAX4HV60</accession>
<evidence type="ECO:0000256" key="4">
    <source>
        <dbReference type="ARBA" id="ARBA00022692"/>
    </source>
</evidence>
<name>A0AAX4HV60_9BACT</name>
<sequence length="619" mass="68953">METENNKRFVFSYYHIFLGILAFLIVRSCLEGSQMQRISYSEFKQHLERGDIKNVTLRGDSATGEFVKPIKGRVGYQTNIVPQDIANQLDKYKVSYESLGSSSFMGSFILFFLPTILFIGFWYYILKRGLKGMGGGGSFMSIGKSKAKIYVETDTKTTFKDVAGADEALDELREVIDFLKNADKVKSLGGKMPKGILLVGSPGTGKTLIAKAIAGEAGVPFFSTNGAEFVEMFVGVGAARVRDLFEQAKKTAPCIIFIDELDALGKTRHSNIMGGNDEKEQTLNQLLVEMDGFDTQGGIIILAATNRPEMIDPALLRAGRFDRQVVVDRPDRKGREDILKIHSKKVKMEPDVNLDSIAGLTPGFTGADLANLVNEAALIATRENATAINMNHFTLAFERSIAGIEKKNKILNAKEKEIVAFHEMGHTLVGYWMSHDDKIHKVSIIPHGIGSMGYTIQRPTEDRYLMTKEDLENKMAVLMGGRAAEMLIFGKLSTGASDDLGKATNIAREMVMRFGMTEELGFVTYEEAASPFLDVKDGFSRISYADDTAKEIDECVKRIVMNSYLRAYEFLRNHRELLESAASSLMLHETLSEEELKEFFRVLDDERAPHSPENETHVH</sequence>
<dbReference type="InterPro" id="IPR003959">
    <property type="entry name" value="ATPase_AAA_core"/>
</dbReference>
<dbReference type="InterPro" id="IPR003593">
    <property type="entry name" value="AAA+_ATPase"/>
</dbReference>
<keyword evidence="10 14" id="KW-1133">Transmembrane helix</keyword>
<keyword evidence="6 14" id="KW-0547">Nucleotide-binding</keyword>